<dbReference type="PATRIC" id="fig|1030009.3.peg.925"/>
<dbReference type="InterPro" id="IPR050679">
    <property type="entry name" value="Bact_HTH_transcr_reg"/>
</dbReference>
<dbReference type="InterPro" id="IPR036390">
    <property type="entry name" value="WH_DNA-bd_sf"/>
</dbReference>
<dbReference type="FunFam" id="1.10.10.10:FF:000079">
    <property type="entry name" value="GntR family transcriptional regulator"/>
    <property type="match status" value="1"/>
</dbReference>
<accession>A0A0E0UV05</accession>
<dbReference type="AlphaFoldDB" id="A0A0E0UV05"/>
<dbReference type="Pfam" id="PF07702">
    <property type="entry name" value="UTRA"/>
    <property type="match status" value="1"/>
</dbReference>
<evidence type="ECO:0000256" key="1">
    <source>
        <dbReference type="ARBA" id="ARBA00022491"/>
    </source>
</evidence>
<keyword evidence="1" id="KW-0678">Repressor</keyword>
<evidence type="ECO:0000313" key="6">
    <source>
        <dbReference type="EMBL" id="AEH91943.1"/>
    </source>
</evidence>
<evidence type="ECO:0000256" key="2">
    <source>
        <dbReference type="ARBA" id="ARBA00023015"/>
    </source>
</evidence>
<dbReference type="SMART" id="SM00345">
    <property type="entry name" value="HTH_GNTR"/>
    <property type="match status" value="1"/>
</dbReference>
<dbReference type="KEGG" id="lmq:LMM7_0938"/>
<organism evidence="6 7">
    <name type="scientific">Listeria monocytogenes serotype 4a (strain M7)</name>
    <dbReference type="NCBI Taxonomy" id="1030009"/>
    <lineage>
        <taxon>Bacteria</taxon>
        <taxon>Bacillati</taxon>
        <taxon>Bacillota</taxon>
        <taxon>Bacilli</taxon>
        <taxon>Bacillales</taxon>
        <taxon>Listeriaceae</taxon>
        <taxon>Listeria</taxon>
    </lineage>
</organism>
<dbReference type="PANTHER" id="PTHR44846:SF5">
    <property type="entry name" value="HTH-TYPE TRANSCRIPTIONAL REGULATOR GMUR"/>
    <property type="match status" value="1"/>
</dbReference>
<evidence type="ECO:0000256" key="4">
    <source>
        <dbReference type="ARBA" id="ARBA00023163"/>
    </source>
</evidence>
<dbReference type="InterPro" id="IPR028978">
    <property type="entry name" value="Chorismate_lyase_/UTRA_dom_sf"/>
</dbReference>
<keyword evidence="2" id="KW-0805">Transcription regulation</keyword>
<dbReference type="Gene3D" id="1.10.10.10">
    <property type="entry name" value="Winged helix-like DNA-binding domain superfamily/Winged helix DNA-binding domain"/>
    <property type="match status" value="1"/>
</dbReference>
<feature type="domain" description="HTH gntR-type" evidence="5">
    <location>
        <begin position="1"/>
        <end position="69"/>
    </location>
</feature>
<dbReference type="InterPro" id="IPR000524">
    <property type="entry name" value="Tscrpt_reg_HTH_GntR"/>
</dbReference>
<dbReference type="PRINTS" id="PR00035">
    <property type="entry name" value="HTHGNTR"/>
</dbReference>
<dbReference type="SUPFAM" id="SSF64288">
    <property type="entry name" value="Chorismate lyase-like"/>
    <property type="match status" value="1"/>
</dbReference>
<dbReference type="FunFam" id="3.40.1410.10:FF:000008">
    <property type="entry name" value="Transcriptional regulator, GntR family"/>
    <property type="match status" value="1"/>
</dbReference>
<proteinExistence type="predicted"/>
<dbReference type="HOGENOM" id="CLU_063236_5_0_9"/>
<dbReference type="Proteomes" id="UP000000486">
    <property type="component" value="Chromosome"/>
</dbReference>
<protein>
    <submittedName>
        <fullName evidence="6">Putative transcription regulator, GntR family</fullName>
    </submittedName>
</protein>
<dbReference type="GO" id="GO:0003700">
    <property type="term" value="F:DNA-binding transcription factor activity"/>
    <property type="evidence" value="ECO:0007669"/>
    <property type="project" value="InterPro"/>
</dbReference>
<dbReference type="CDD" id="cd07377">
    <property type="entry name" value="WHTH_GntR"/>
    <property type="match status" value="1"/>
</dbReference>
<keyword evidence="4" id="KW-0804">Transcription</keyword>
<keyword evidence="3" id="KW-0238">DNA-binding</keyword>
<evidence type="ECO:0000259" key="5">
    <source>
        <dbReference type="PROSITE" id="PS50949"/>
    </source>
</evidence>
<dbReference type="PROSITE" id="PS50949">
    <property type="entry name" value="HTH_GNTR"/>
    <property type="match status" value="1"/>
</dbReference>
<sequence>MVKYELIAADIREKINNGTYPPESILPDQVSLCKAYDCSRMTIKKAFDVLALEGLVYRQRGAGTFVMKNALANKQDASLRDYDGLTKMMGDNRISSKIIAFDIAFPDEKTQEQLLIKADQPVYKLIRLRLLDGAPYVLEHTTMPADLVPGLTKEILHHSIYAYLQDTLGLVLSGAFRKINADKPSEYDQEYLACGEHDPVLEVEQVVYLKDGRPVEYSRSRHRYDTRSFIMVDHREK</sequence>
<dbReference type="Pfam" id="PF00392">
    <property type="entry name" value="GntR"/>
    <property type="match status" value="1"/>
</dbReference>
<gene>
    <name evidence="6" type="ordered locus">LMM7_0938</name>
</gene>
<dbReference type="InterPro" id="IPR011663">
    <property type="entry name" value="UTRA"/>
</dbReference>
<reference evidence="6 7" key="1">
    <citation type="journal article" date="2011" name="J. Bacteriol.">
        <title>Genome sequence of the nonpathogenic Listeria monocytogenes serovar 4a strain M7.</title>
        <authorList>
            <person name="Chen J."/>
            <person name="Xia Y."/>
            <person name="Cheng C."/>
            <person name="Fang C."/>
            <person name="Shan Y."/>
            <person name="Jin G."/>
            <person name="Fang W."/>
        </authorList>
    </citation>
    <scope>NUCLEOTIDE SEQUENCE [LARGE SCALE GENOMIC DNA]</scope>
    <source>
        <strain evidence="6 7">M7</strain>
    </source>
</reference>
<dbReference type="SMART" id="SM00866">
    <property type="entry name" value="UTRA"/>
    <property type="match status" value="1"/>
</dbReference>
<dbReference type="PANTHER" id="PTHR44846">
    <property type="entry name" value="MANNOSYL-D-GLYCERATE TRANSPORT/METABOLISM SYSTEM REPRESSOR MNGR-RELATED"/>
    <property type="match status" value="1"/>
</dbReference>
<dbReference type="RefSeq" id="WP_003729421.1">
    <property type="nucleotide sequence ID" value="NC_017537.1"/>
</dbReference>
<dbReference type="EMBL" id="CP002816">
    <property type="protein sequence ID" value="AEH91943.1"/>
    <property type="molecule type" value="Genomic_DNA"/>
</dbReference>
<dbReference type="GO" id="GO:0003677">
    <property type="term" value="F:DNA binding"/>
    <property type="evidence" value="ECO:0007669"/>
    <property type="project" value="UniProtKB-KW"/>
</dbReference>
<name>A0A0E0UV05_LISMM</name>
<dbReference type="SUPFAM" id="SSF46785">
    <property type="entry name" value="Winged helix' DNA-binding domain"/>
    <property type="match status" value="1"/>
</dbReference>
<evidence type="ECO:0000313" key="7">
    <source>
        <dbReference type="Proteomes" id="UP000000486"/>
    </source>
</evidence>
<evidence type="ECO:0000256" key="3">
    <source>
        <dbReference type="ARBA" id="ARBA00023125"/>
    </source>
</evidence>
<dbReference type="Gene3D" id="3.40.1410.10">
    <property type="entry name" value="Chorismate lyase-like"/>
    <property type="match status" value="1"/>
</dbReference>
<dbReference type="GO" id="GO:0045892">
    <property type="term" value="P:negative regulation of DNA-templated transcription"/>
    <property type="evidence" value="ECO:0007669"/>
    <property type="project" value="TreeGrafter"/>
</dbReference>
<dbReference type="InterPro" id="IPR036388">
    <property type="entry name" value="WH-like_DNA-bd_sf"/>
</dbReference>